<evidence type="ECO:0000313" key="4">
    <source>
        <dbReference type="Proteomes" id="UP000516046"/>
    </source>
</evidence>
<reference evidence="3 4" key="1">
    <citation type="submission" date="2020-08" db="EMBL/GenBank/DDBJ databases">
        <authorList>
            <person name="Ren C."/>
            <person name="Gu Y."/>
            <person name="Xu Y."/>
        </authorList>
    </citation>
    <scope>NUCLEOTIDE SEQUENCE [LARGE SCALE GENOMIC DNA]</scope>
    <source>
        <strain evidence="3 4">LBM18003</strain>
    </source>
</reference>
<dbReference type="RefSeq" id="WP_212505880.1">
    <property type="nucleotide sequence ID" value="NZ_CP060696.1"/>
</dbReference>
<feature type="transmembrane region" description="Helical" evidence="1">
    <location>
        <begin position="6"/>
        <end position="29"/>
    </location>
</feature>
<organism evidence="3 4">
    <name type="scientific">Caproicibacterium amylolyticum</name>
    <dbReference type="NCBI Taxonomy" id="2766537"/>
    <lineage>
        <taxon>Bacteria</taxon>
        <taxon>Bacillati</taxon>
        <taxon>Bacillota</taxon>
        <taxon>Clostridia</taxon>
        <taxon>Eubacteriales</taxon>
        <taxon>Oscillospiraceae</taxon>
        <taxon>Caproicibacterium</taxon>
    </lineage>
</organism>
<evidence type="ECO:0000259" key="2">
    <source>
        <dbReference type="Pfam" id="PF21537"/>
    </source>
</evidence>
<sequence length="250" mass="27082">MRGRDYSGQVLTECICEFGGGVVLLFLAISGKYLAYVSPRICPFLIVGAAILFCMGIFSIPQIKHFQHHIHMAHCLLLVIPILLLVLPHSTAAQTATAPSAGLATAVAKSAPSSAAPLEEKTKLSGLDSAHKRITVKNEEFYSWISELTGNLDKYTGYTVVMTGYVYKDPQFVSSGEFVPARLLMTCCTADLSPIGLLCKYAKAASLPEKSWVTVEGTLIKGSFQGSPDPQLQVTKVTKAQPVNDYVYPY</sequence>
<dbReference type="PANTHER" id="PTHR40047:SF1">
    <property type="entry name" value="UPF0703 PROTEIN YCGQ"/>
    <property type="match status" value="1"/>
</dbReference>
<keyword evidence="4" id="KW-1185">Reference proteome</keyword>
<dbReference type="InterPro" id="IPR052955">
    <property type="entry name" value="UPF0703_membrane_permease"/>
</dbReference>
<dbReference type="AlphaFoldDB" id="A0A7G9WDQ1"/>
<feature type="domain" description="DUF1980" evidence="2">
    <location>
        <begin position="120"/>
        <end position="249"/>
    </location>
</feature>
<dbReference type="InterPro" id="IPR015402">
    <property type="entry name" value="DUF1980"/>
</dbReference>
<protein>
    <submittedName>
        <fullName evidence="3">TIGR03943 family protein</fullName>
    </submittedName>
</protein>
<evidence type="ECO:0000313" key="3">
    <source>
        <dbReference type="EMBL" id="QNO16813.1"/>
    </source>
</evidence>
<dbReference type="NCBIfam" id="TIGR03943">
    <property type="entry name" value="TIGR03943 family putative permease subunit"/>
    <property type="match status" value="1"/>
</dbReference>
<feature type="transmembrane region" description="Helical" evidence="1">
    <location>
        <begin position="41"/>
        <end position="63"/>
    </location>
</feature>
<keyword evidence="1" id="KW-0472">Membrane</keyword>
<keyword evidence="1" id="KW-0812">Transmembrane</keyword>
<gene>
    <name evidence="3" type="ORF">H6X83_07445</name>
</gene>
<dbReference type="Pfam" id="PF21537">
    <property type="entry name" value="DUF1980_C"/>
    <property type="match status" value="1"/>
</dbReference>
<dbReference type="KEGG" id="caml:H6X83_07445"/>
<feature type="transmembrane region" description="Helical" evidence="1">
    <location>
        <begin position="69"/>
        <end position="87"/>
    </location>
</feature>
<evidence type="ECO:0000256" key="1">
    <source>
        <dbReference type="SAM" id="Phobius"/>
    </source>
</evidence>
<keyword evidence="1" id="KW-1133">Transmembrane helix</keyword>
<dbReference type="Proteomes" id="UP000516046">
    <property type="component" value="Chromosome"/>
</dbReference>
<name>A0A7G9WDQ1_9FIRM</name>
<dbReference type="PANTHER" id="PTHR40047">
    <property type="entry name" value="UPF0703 PROTEIN YCGQ"/>
    <property type="match status" value="1"/>
</dbReference>
<dbReference type="InterPro" id="IPR048447">
    <property type="entry name" value="DUF1980_C"/>
</dbReference>
<accession>A0A7G9WDQ1</accession>
<proteinExistence type="predicted"/>
<dbReference type="EMBL" id="CP060696">
    <property type="protein sequence ID" value="QNO16813.1"/>
    <property type="molecule type" value="Genomic_DNA"/>
</dbReference>